<proteinExistence type="predicted"/>
<evidence type="ECO:0000313" key="2">
    <source>
        <dbReference type="Proteomes" id="UP001515480"/>
    </source>
</evidence>
<organism evidence="1 2">
    <name type="scientific">Prymnesium parvum</name>
    <name type="common">Toxic golden alga</name>
    <dbReference type="NCBI Taxonomy" id="97485"/>
    <lineage>
        <taxon>Eukaryota</taxon>
        <taxon>Haptista</taxon>
        <taxon>Haptophyta</taxon>
        <taxon>Prymnesiophyceae</taxon>
        <taxon>Prymnesiales</taxon>
        <taxon>Prymnesiaceae</taxon>
        <taxon>Prymnesium</taxon>
    </lineage>
</organism>
<dbReference type="AlphaFoldDB" id="A0AB34J6W3"/>
<evidence type="ECO:0000313" key="1">
    <source>
        <dbReference type="EMBL" id="KAL1514431.1"/>
    </source>
</evidence>
<protein>
    <submittedName>
        <fullName evidence="1">Uncharacterized protein</fullName>
    </submittedName>
</protein>
<dbReference type="EMBL" id="JBGBPQ010000012">
    <property type="protein sequence ID" value="KAL1514431.1"/>
    <property type="molecule type" value="Genomic_DNA"/>
</dbReference>
<comment type="caution">
    <text evidence="1">The sequence shown here is derived from an EMBL/GenBank/DDBJ whole genome shotgun (WGS) entry which is preliminary data.</text>
</comment>
<keyword evidence="2" id="KW-1185">Reference proteome</keyword>
<accession>A0AB34J6W3</accession>
<sequence length="76" mass="8578">MYQTCGNVLPARLRSSIHSAHTQNPTLRRRGASPRRCSARVWPNSRFMSSRVYSAHAASSGTCRLQLNCSCGRLRW</sequence>
<gene>
    <name evidence="1" type="ORF">AB1Y20_003530</name>
</gene>
<name>A0AB34J6W3_PRYPA</name>
<dbReference type="Proteomes" id="UP001515480">
    <property type="component" value="Unassembled WGS sequence"/>
</dbReference>
<reference evidence="1 2" key="1">
    <citation type="journal article" date="2024" name="Science">
        <title>Giant polyketide synthase enzymes in the biosynthesis of giant marine polyether toxins.</title>
        <authorList>
            <person name="Fallon T.R."/>
            <person name="Shende V.V."/>
            <person name="Wierzbicki I.H."/>
            <person name="Pendleton A.L."/>
            <person name="Watervoot N.F."/>
            <person name="Auber R.P."/>
            <person name="Gonzalez D.J."/>
            <person name="Wisecaver J.H."/>
            <person name="Moore B.S."/>
        </authorList>
    </citation>
    <scope>NUCLEOTIDE SEQUENCE [LARGE SCALE GENOMIC DNA]</scope>
    <source>
        <strain evidence="1 2">12B1</strain>
    </source>
</reference>